<feature type="non-terminal residue" evidence="4">
    <location>
        <position position="880"/>
    </location>
</feature>
<proteinExistence type="predicted"/>
<feature type="compositionally biased region" description="Pro residues" evidence="1">
    <location>
        <begin position="111"/>
        <end position="122"/>
    </location>
</feature>
<protein>
    <recommendedName>
        <fullName evidence="6">Helitron helicase-like domain-containing protein</fullName>
    </recommendedName>
</protein>
<dbReference type="Pfam" id="PF14214">
    <property type="entry name" value="Helitron_like_N"/>
    <property type="match status" value="2"/>
</dbReference>
<dbReference type="OrthoDB" id="5866727at2759"/>
<accession>A0A0C2GY99</accession>
<evidence type="ECO:0000259" key="3">
    <source>
        <dbReference type="Pfam" id="PF21107"/>
    </source>
</evidence>
<dbReference type="Pfam" id="PF21107">
    <property type="entry name" value="STPRs"/>
    <property type="match status" value="1"/>
</dbReference>
<dbReference type="EMBL" id="KN728254">
    <property type="protein sequence ID" value="KIH64084.1"/>
    <property type="molecule type" value="Genomic_DNA"/>
</dbReference>
<feature type="domain" description="STPR" evidence="3">
    <location>
        <begin position="218"/>
        <end position="278"/>
    </location>
</feature>
<feature type="compositionally biased region" description="Basic and acidic residues" evidence="1">
    <location>
        <begin position="220"/>
        <end position="276"/>
    </location>
</feature>
<dbReference type="Proteomes" id="UP000054047">
    <property type="component" value="Unassembled WGS sequence"/>
</dbReference>
<name>A0A0C2GY99_9BILA</name>
<reference evidence="4 5" key="1">
    <citation type="submission" date="2013-12" db="EMBL/GenBank/DDBJ databases">
        <title>Draft genome of the parsitic nematode Ancylostoma duodenale.</title>
        <authorList>
            <person name="Mitreva M."/>
        </authorList>
    </citation>
    <scope>NUCLEOTIDE SEQUENCE [LARGE SCALE GENOMIC DNA]</scope>
    <source>
        <strain evidence="4 5">Zhejiang</strain>
    </source>
</reference>
<dbReference type="InterPro" id="IPR025476">
    <property type="entry name" value="Helitron_helicase-like"/>
</dbReference>
<feature type="compositionally biased region" description="Pro residues" evidence="1">
    <location>
        <begin position="81"/>
        <end position="92"/>
    </location>
</feature>
<dbReference type="AlphaFoldDB" id="A0A0C2GY99"/>
<evidence type="ECO:0000313" key="5">
    <source>
        <dbReference type="Proteomes" id="UP000054047"/>
    </source>
</evidence>
<dbReference type="InterPro" id="IPR048998">
    <property type="entry name" value="STPR"/>
</dbReference>
<feature type="compositionally biased region" description="Basic and acidic residues" evidence="1">
    <location>
        <begin position="294"/>
        <end position="303"/>
    </location>
</feature>
<feature type="compositionally biased region" description="Low complexity" evidence="1">
    <location>
        <begin position="97"/>
        <end position="110"/>
    </location>
</feature>
<dbReference type="PANTHER" id="PTHR45786">
    <property type="entry name" value="DNA BINDING PROTEIN-LIKE"/>
    <property type="match status" value="1"/>
</dbReference>
<keyword evidence="5" id="KW-1185">Reference proteome</keyword>
<feature type="compositionally biased region" description="Pro residues" evidence="1">
    <location>
        <begin position="51"/>
        <end position="62"/>
    </location>
</feature>
<dbReference type="PANTHER" id="PTHR45786:SF74">
    <property type="entry name" value="ATP-DEPENDENT DNA HELICASE"/>
    <property type="match status" value="1"/>
</dbReference>
<feature type="region of interest" description="Disordered" evidence="1">
    <location>
        <begin position="1"/>
        <end position="276"/>
    </location>
</feature>
<evidence type="ECO:0000313" key="4">
    <source>
        <dbReference type="EMBL" id="KIH64084.1"/>
    </source>
</evidence>
<feature type="region of interest" description="Disordered" evidence="1">
    <location>
        <begin position="288"/>
        <end position="329"/>
    </location>
</feature>
<feature type="compositionally biased region" description="Polar residues" evidence="1">
    <location>
        <begin position="317"/>
        <end position="326"/>
    </location>
</feature>
<organism evidence="4 5">
    <name type="scientific">Ancylostoma duodenale</name>
    <dbReference type="NCBI Taxonomy" id="51022"/>
    <lineage>
        <taxon>Eukaryota</taxon>
        <taxon>Metazoa</taxon>
        <taxon>Ecdysozoa</taxon>
        <taxon>Nematoda</taxon>
        <taxon>Chromadorea</taxon>
        <taxon>Rhabditida</taxon>
        <taxon>Rhabditina</taxon>
        <taxon>Rhabditomorpha</taxon>
        <taxon>Strongyloidea</taxon>
        <taxon>Ancylostomatidae</taxon>
        <taxon>Ancylostomatinae</taxon>
        <taxon>Ancylostoma</taxon>
    </lineage>
</organism>
<evidence type="ECO:0000259" key="2">
    <source>
        <dbReference type="Pfam" id="PF14214"/>
    </source>
</evidence>
<sequence>MGSIGSVFAKAPPSQSPPMDESRVLSQNTQNRTTRRRGPQMWTEPPTERWQPPPHSGQPPPTLSQRRRTRSTVEPSAQAVPPVPPAVQPPPARSSRRVTQPAVEPSAQAVPPVPPAVQPPPARSSRRVTQPAVEPSAPAVPPIPPAVQPPPGQPSAPAVPPIPPAVQPPLARSRRRVSQPAVEPLQSEHFRQDLPNVQARAGGLLSETEDATSQVSITRQRREMESEEERSERLRQNLERVTRARAGETESERDQRLQDMAERARVRRSNETEEQRLMRLQSVADAARSARLLESNEDREDRLRRRRRTGHPRDSETQQSSDNVHQNDLPEIEPTQQNHLPAIEVEDDSQEQISIQADNAQLPIPAQRENEDIRRSRQPPNAGIALTRAEPAENYLGSLSFSCDNCGALYFNHEAKRVNGRYNLCCNFGNITLDYFSDFPEELISLYTGTSNSCKNFRQHIRSYNSALAMASMGAQLDTPRGSGPYCFRIHGQIYHSVGPLTPAQGIPPQYGQLYILDTDDAAAERMGNPANVHCDPIVMQRLTTWFHANNEYARTFKMMGDVIRDEEERARLERRPTATIGRIFDTAPNLDRRRYNIPAANEIAVVYVGEDADVPSTRYLAVHHKRTGLQRISDIDGRCDPLTYPLLFPWGRLGWHTELRKNPSHRSRTRITQREFYSYLLSIRQSFNPLHNAGKWLQQFIVDAYVKLEQNRLNYARTHQKEFRVDNYRGLMDHLANDQADGPPGQRVILPSSFQGSPRAMHQSYQDAMAIDSSDRPDLVERVFHQKLKVLHDYLLRKHVLGRVAAYVAVVEWQKRGLPHCHMLLIMTTDAKPRNPEQVDAAVQAHLPNPDEDSRLFGIVVRNMVHRRCGATNPTAPCM</sequence>
<evidence type="ECO:0008006" key="6">
    <source>
        <dbReference type="Google" id="ProtNLM"/>
    </source>
</evidence>
<feature type="domain" description="Helitron helicase-like" evidence="2">
    <location>
        <begin position="774"/>
        <end position="826"/>
    </location>
</feature>
<evidence type="ECO:0000256" key="1">
    <source>
        <dbReference type="SAM" id="MobiDB-lite"/>
    </source>
</evidence>
<feature type="domain" description="Helitron helicase-like" evidence="2">
    <location>
        <begin position="677"/>
        <end position="772"/>
    </location>
</feature>
<feature type="compositionally biased region" description="Low complexity" evidence="1">
    <location>
        <begin position="127"/>
        <end position="137"/>
    </location>
</feature>
<feature type="compositionally biased region" description="Pro residues" evidence="1">
    <location>
        <begin position="138"/>
        <end position="167"/>
    </location>
</feature>
<gene>
    <name evidence="4" type="ORF">ANCDUO_05607</name>
</gene>